<keyword evidence="3" id="KW-0804">Transcription</keyword>
<evidence type="ECO:0000259" key="5">
    <source>
        <dbReference type="PROSITE" id="PS51063"/>
    </source>
</evidence>
<dbReference type="SUPFAM" id="SSF51206">
    <property type="entry name" value="cAMP-binding domain-like"/>
    <property type="match status" value="1"/>
</dbReference>
<keyword evidence="7" id="KW-1185">Reference proteome</keyword>
<dbReference type="Pfam" id="PF00027">
    <property type="entry name" value="cNMP_binding"/>
    <property type="match status" value="1"/>
</dbReference>
<dbReference type="Gene3D" id="1.10.10.10">
    <property type="entry name" value="Winged helix-like DNA-binding domain superfamily/Winged helix DNA-binding domain"/>
    <property type="match status" value="1"/>
</dbReference>
<evidence type="ECO:0000256" key="3">
    <source>
        <dbReference type="ARBA" id="ARBA00023163"/>
    </source>
</evidence>
<evidence type="ECO:0000256" key="2">
    <source>
        <dbReference type="ARBA" id="ARBA00023125"/>
    </source>
</evidence>
<dbReference type="InterPro" id="IPR050397">
    <property type="entry name" value="Env_Response_Regulators"/>
</dbReference>
<dbReference type="PROSITE" id="PS51063">
    <property type="entry name" value="HTH_CRP_2"/>
    <property type="match status" value="1"/>
</dbReference>
<evidence type="ECO:0000313" key="7">
    <source>
        <dbReference type="Proteomes" id="UP000449846"/>
    </source>
</evidence>
<dbReference type="Gene3D" id="2.60.120.10">
    <property type="entry name" value="Jelly Rolls"/>
    <property type="match status" value="1"/>
</dbReference>
<dbReference type="EMBL" id="WMIG01000008">
    <property type="protein sequence ID" value="MTH60511.1"/>
    <property type="molecule type" value="Genomic_DNA"/>
</dbReference>
<dbReference type="InterPro" id="IPR018488">
    <property type="entry name" value="cNMP-bd_CS"/>
</dbReference>
<dbReference type="InterPro" id="IPR018490">
    <property type="entry name" value="cNMP-bd_dom_sf"/>
</dbReference>
<dbReference type="CDD" id="cd00038">
    <property type="entry name" value="CAP_ED"/>
    <property type="match status" value="1"/>
</dbReference>
<feature type="domain" description="HTH crp-type" evidence="5">
    <location>
        <begin position="143"/>
        <end position="215"/>
    </location>
</feature>
<gene>
    <name evidence="6" type="ORF">GL300_14945</name>
</gene>
<dbReference type="SMART" id="SM00100">
    <property type="entry name" value="cNMP"/>
    <property type="match status" value="1"/>
</dbReference>
<dbReference type="AlphaFoldDB" id="A0A844HSB5"/>
<dbReference type="GO" id="GO:0003700">
    <property type="term" value="F:DNA-binding transcription factor activity"/>
    <property type="evidence" value="ECO:0007669"/>
    <property type="project" value="TreeGrafter"/>
</dbReference>
<dbReference type="InterPro" id="IPR036390">
    <property type="entry name" value="WH_DNA-bd_sf"/>
</dbReference>
<dbReference type="OrthoDB" id="9808528at2"/>
<sequence length="223" mass="24705">MIGLKDLVWFTGLSPSEVERIESLATRRLYEQGQRIIERGDPGDTVLFVLSGQVLAVQWTETGREIVYSDIGPGSAFGELSVISGSPRSLSLYARTNCTLLEMPGGLLLDLIDTHPQVRRAIMRGLVRRVHDLTERVHDLTSLGVEDRLRAYLLRLAIEQGGLEPGRTLTNLPTHAEIANIVGANREAVSRNFATLNRKGIIESSRKFLRILQPDALMPDAPQ</sequence>
<dbReference type="Pfam" id="PF13545">
    <property type="entry name" value="HTH_Crp_2"/>
    <property type="match status" value="1"/>
</dbReference>
<reference evidence="6 7" key="1">
    <citation type="submission" date="2019-11" db="EMBL/GenBank/DDBJ databases">
        <authorList>
            <person name="Dong K."/>
        </authorList>
    </citation>
    <scope>NUCLEOTIDE SEQUENCE [LARGE SCALE GENOMIC DNA]</scope>
    <source>
        <strain evidence="6 7">NBRC 112902</strain>
    </source>
</reference>
<dbReference type="PANTHER" id="PTHR24567">
    <property type="entry name" value="CRP FAMILY TRANSCRIPTIONAL REGULATORY PROTEIN"/>
    <property type="match status" value="1"/>
</dbReference>
<organism evidence="6 7">
    <name type="scientific">Paracoccus litorisediminis</name>
    <dbReference type="NCBI Taxonomy" id="2006130"/>
    <lineage>
        <taxon>Bacteria</taxon>
        <taxon>Pseudomonadati</taxon>
        <taxon>Pseudomonadota</taxon>
        <taxon>Alphaproteobacteria</taxon>
        <taxon>Rhodobacterales</taxon>
        <taxon>Paracoccaceae</taxon>
        <taxon>Paracoccus</taxon>
    </lineage>
</organism>
<dbReference type="GO" id="GO:0003677">
    <property type="term" value="F:DNA binding"/>
    <property type="evidence" value="ECO:0007669"/>
    <property type="project" value="UniProtKB-KW"/>
</dbReference>
<dbReference type="PROSITE" id="PS00888">
    <property type="entry name" value="CNMP_BINDING_1"/>
    <property type="match status" value="1"/>
</dbReference>
<dbReference type="SMART" id="SM00419">
    <property type="entry name" value="HTH_CRP"/>
    <property type="match status" value="1"/>
</dbReference>
<dbReference type="RefSeq" id="WP_155040454.1">
    <property type="nucleotide sequence ID" value="NZ_JBHGCD010000011.1"/>
</dbReference>
<feature type="domain" description="Cyclic nucleotide-binding" evidence="4">
    <location>
        <begin position="9"/>
        <end position="129"/>
    </location>
</feature>
<dbReference type="SUPFAM" id="SSF46785">
    <property type="entry name" value="Winged helix' DNA-binding domain"/>
    <property type="match status" value="1"/>
</dbReference>
<dbReference type="Proteomes" id="UP000449846">
    <property type="component" value="Unassembled WGS sequence"/>
</dbReference>
<keyword evidence="2" id="KW-0238">DNA-binding</keyword>
<dbReference type="GO" id="GO:0005829">
    <property type="term" value="C:cytosol"/>
    <property type="evidence" value="ECO:0007669"/>
    <property type="project" value="TreeGrafter"/>
</dbReference>
<dbReference type="InterPro" id="IPR012318">
    <property type="entry name" value="HTH_CRP"/>
</dbReference>
<evidence type="ECO:0000256" key="1">
    <source>
        <dbReference type="ARBA" id="ARBA00023015"/>
    </source>
</evidence>
<keyword evidence="1" id="KW-0805">Transcription regulation</keyword>
<protein>
    <submittedName>
        <fullName evidence="6">Cyclic nucleotide-binding domain-containing protein</fullName>
    </submittedName>
</protein>
<dbReference type="InterPro" id="IPR036388">
    <property type="entry name" value="WH-like_DNA-bd_sf"/>
</dbReference>
<dbReference type="PRINTS" id="PR00103">
    <property type="entry name" value="CAMPKINASE"/>
</dbReference>
<proteinExistence type="predicted"/>
<dbReference type="PROSITE" id="PS50042">
    <property type="entry name" value="CNMP_BINDING_3"/>
    <property type="match status" value="1"/>
</dbReference>
<evidence type="ECO:0000313" key="6">
    <source>
        <dbReference type="EMBL" id="MTH60511.1"/>
    </source>
</evidence>
<dbReference type="InterPro" id="IPR000595">
    <property type="entry name" value="cNMP-bd_dom"/>
</dbReference>
<dbReference type="InterPro" id="IPR014710">
    <property type="entry name" value="RmlC-like_jellyroll"/>
</dbReference>
<comment type="caution">
    <text evidence="6">The sequence shown here is derived from an EMBL/GenBank/DDBJ whole genome shotgun (WGS) entry which is preliminary data.</text>
</comment>
<evidence type="ECO:0000259" key="4">
    <source>
        <dbReference type="PROSITE" id="PS50042"/>
    </source>
</evidence>
<dbReference type="PANTHER" id="PTHR24567:SF74">
    <property type="entry name" value="HTH-TYPE TRANSCRIPTIONAL REGULATOR ARCR"/>
    <property type="match status" value="1"/>
</dbReference>
<name>A0A844HSB5_9RHOB</name>
<accession>A0A844HSB5</accession>